<dbReference type="RefSeq" id="WP_093590524.1">
    <property type="nucleotide sequence ID" value="NZ_FOYL01000002.1"/>
</dbReference>
<sequence length="320" mass="34662">MSYTIDVDVENDAEWLSTMNELGPACMQLLAVWADMEGEEDQLPNYLPRMEEIFRCFSSGSQHPANEIADAMRDGRDLMDAVLHKHIKDVGTNVRHWHGAAADQFLVYLNSMSLAVKEYQDALEALNLLVEAYRSLVVSMRKDVSAMVQRVFAALEAEQQSQDKIGLAVAGAFVAVIGTVVTGGTATGLVVAALSGGIGIQIEQMGASDNFHVVASMVDQGEDIVHGVNQARAKIEKGFRAVTEALVGSKLDVVRPARPEIITAPSFDPKDFALEEEYQRGHDVPAAGGPLVEAPPAKKGPDSDIDEETGLDVYPEQVKR</sequence>
<dbReference type="InterPro" id="IPR036689">
    <property type="entry name" value="ESAT-6-like_sf"/>
</dbReference>
<dbReference type="Proteomes" id="UP000198583">
    <property type="component" value="Unassembled WGS sequence"/>
</dbReference>
<dbReference type="AlphaFoldDB" id="A0A1I6DN15"/>
<gene>
    <name evidence="2" type="ORF">SAMN04488564_1021077</name>
</gene>
<accession>A0A1I6DN15</accession>
<name>A0A1I6DN15_9PSEU</name>
<dbReference type="OrthoDB" id="3683428at2"/>
<organism evidence="2 3">
    <name type="scientific">Lentzea waywayandensis</name>
    <dbReference type="NCBI Taxonomy" id="84724"/>
    <lineage>
        <taxon>Bacteria</taxon>
        <taxon>Bacillati</taxon>
        <taxon>Actinomycetota</taxon>
        <taxon>Actinomycetes</taxon>
        <taxon>Pseudonocardiales</taxon>
        <taxon>Pseudonocardiaceae</taxon>
        <taxon>Lentzea</taxon>
    </lineage>
</organism>
<evidence type="ECO:0000313" key="3">
    <source>
        <dbReference type="Proteomes" id="UP000198583"/>
    </source>
</evidence>
<evidence type="ECO:0008006" key="4">
    <source>
        <dbReference type="Google" id="ProtNLM"/>
    </source>
</evidence>
<feature type="region of interest" description="Disordered" evidence="1">
    <location>
        <begin position="276"/>
        <end position="320"/>
    </location>
</feature>
<evidence type="ECO:0000313" key="2">
    <source>
        <dbReference type="EMBL" id="SFR06786.1"/>
    </source>
</evidence>
<evidence type="ECO:0000256" key="1">
    <source>
        <dbReference type="SAM" id="MobiDB-lite"/>
    </source>
</evidence>
<reference evidence="3" key="1">
    <citation type="submission" date="2016-10" db="EMBL/GenBank/DDBJ databases">
        <authorList>
            <person name="Varghese N."/>
            <person name="Submissions S."/>
        </authorList>
    </citation>
    <scope>NUCLEOTIDE SEQUENCE [LARGE SCALE GENOMIC DNA]</scope>
    <source>
        <strain evidence="3">DSM 44232</strain>
    </source>
</reference>
<keyword evidence="3" id="KW-1185">Reference proteome</keyword>
<proteinExistence type="predicted"/>
<dbReference type="SUPFAM" id="SSF140453">
    <property type="entry name" value="EsxAB dimer-like"/>
    <property type="match status" value="1"/>
</dbReference>
<dbReference type="EMBL" id="FOYL01000002">
    <property type="protein sequence ID" value="SFR06786.1"/>
    <property type="molecule type" value="Genomic_DNA"/>
</dbReference>
<protein>
    <recommendedName>
        <fullName evidence="4">Proteins of 100 residues with WXG</fullName>
    </recommendedName>
</protein>
<dbReference type="STRING" id="84724.SAMN04488564_1021077"/>